<keyword evidence="3" id="KW-1185">Reference proteome</keyword>
<gene>
    <name evidence="2" type="ORF">SEMRO_228_G092780.1</name>
</gene>
<evidence type="ECO:0000256" key="1">
    <source>
        <dbReference type="SAM" id="MobiDB-lite"/>
    </source>
</evidence>
<evidence type="ECO:0000313" key="3">
    <source>
        <dbReference type="Proteomes" id="UP001153069"/>
    </source>
</evidence>
<dbReference type="EMBL" id="CAICTM010000227">
    <property type="protein sequence ID" value="CAB9505361.1"/>
    <property type="molecule type" value="Genomic_DNA"/>
</dbReference>
<proteinExistence type="predicted"/>
<dbReference type="Proteomes" id="UP001153069">
    <property type="component" value="Unassembled WGS sequence"/>
</dbReference>
<protein>
    <submittedName>
        <fullName evidence="2">Uncharacterized protein</fullName>
    </submittedName>
</protein>
<comment type="caution">
    <text evidence="2">The sequence shown here is derived from an EMBL/GenBank/DDBJ whole genome shotgun (WGS) entry which is preliminary data.</text>
</comment>
<organism evidence="2 3">
    <name type="scientific">Seminavis robusta</name>
    <dbReference type="NCBI Taxonomy" id="568900"/>
    <lineage>
        <taxon>Eukaryota</taxon>
        <taxon>Sar</taxon>
        <taxon>Stramenopiles</taxon>
        <taxon>Ochrophyta</taxon>
        <taxon>Bacillariophyta</taxon>
        <taxon>Bacillariophyceae</taxon>
        <taxon>Bacillariophycidae</taxon>
        <taxon>Naviculales</taxon>
        <taxon>Naviculaceae</taxon>
        <taxon>Seminavis</taxon>
    </lineage>
</organism>
<accession>A0A9N8H8S0</accession>
<evidence type="ECO:0000313" key="2">
    <source>
        <dbReference type="EMBL" id="CAB9505361.1"/>
    </source>
</evidence>
<dbReference type="AlphaFoldDB" id="A0A9N8H8S0"/>
<feature type="region of interest" description="Disordered" evidence="1">
    <location>
        <begin position="1"/>
        <end position="79"/>
    </location>
</feature>
<sequence length="131" mass="14602">MQHGITKRNTGTLPDLPDEHMTSTLWHSGEEDQEAQHQPVGDSHEQETTCNVFADKPTAAASSRHEPLDAFAPLPRSTVSSSNDLNAGLVEAMPAAEDYNEQLLQKAQKMDPEVLEQKHLVESMKQEKERE</sequence>
<reference evidence="2" key="1">
    <citation type="submission" date="2020-06" db="EMBL/GenBank/DDBJ databases">
        <authorList>
            <consortium name="Plant Systems Biology data submission"/>
        </authorList>
    </citation>
    <scope>NUCLEOTIDE SEQUENCE</scope>
    <source>
        <strain evidence="2">D6</strain>
    </source>
</reference>
<name>A0A9N8H8S0_9STRA</name>